<organism evidence="2 3">
    <name type="scientific">Mya arenaria</name>
    <name type="common">Soft-shell clam</name>
    <dbReference type="NCBI Taxonomy" id="6604"/>
    <lineage>
        <taxon>Eukaryota</taxon>
        <taxon>Metazoa</taxon>
        <taxon>Spiralia</taxon>
        <taxon>Lophotrochozoa</taxon>
        <taxon>Mollusca</taxon>
        <taxon>Bivalvia</taxon>
        <taxon>Autobranchia</taxon>
        <taxon>Heteroconchia</taxon>
        <taxon>Euheterodonta</taxon>
        <taxon>Imparidentia</taxon>
        <taxon>Neoheterodontei</taxon>
        <taxon>Myida</taxon>
        <taxon>Myoidea</taxon>
        <taxon>Myidae</taxon>
        <taxon>Mya</taxon>
    </lineage>
</organism>
<accession>A0ABY7DRV4</accession>
<dbReference type="EMBL" id="CP111014">
    <property type="protein sequence ID" value="WAQ99843.1"/>
    <property type="molecule type" value="Genomic_DNA"/>
</dbReference>
<evidence type="ECO:0000256" key="1">
    <source>
        <dbReference type="SAM" id="MobiDB-lite"/>
    </source>
</evidence>
<keyword evidence="3" id="KW-1185">Reference proteome</keyword>
<evidence type="ECO:0000313" key="2">
    <source>
        <dbReference type="EMBL" id="WAQ99843.1"/>
    </source>
</evidence>
<dbReference type="Proteomes" id="UP001164746">
    <property type="component" value="Chromosome 3"/>
</dbReference>
<evidence type="ECO:0000313" key="3">
    <source>
        <dbReference type="Proteomes" id="UP001164746"/>
    </source>
</evidence>
<feature type="region of interest" description="Disordered" evidence="1">
    <location>
        <begin position="1"/>
        <end position="36"/>
    </location>
</feature>
<protein>
    <submittedName>
        <fullName evidence="2">RIAD1-like protein</fullName>
    </submittedName>
</protein>
<gene>
    <name evidence="2" type="ORF">MAR_024216</name>
</gene>
<name>A0ABY7DRV4_MYAAR</name>
<feature type="compositionally biased region" description="Basic and acidic residues" evidence="1">
    <location>
        <begin position="1"/>
        <end position="11"/>
    </location>
</feature>
<reference evidence="2" key="1">
    <citation type="submission" date="2022-11" db="EMBL/GenBank/DDBJ databases">
        <title>Centuries of genome instability and evolution in soft-shell clam transmissible cancer (bioRxiv).</title>
        <authorList>
            <person name="Hart S.F.M."/>
            <person name="Yonemitsu M.A."/>
            <person name="Giersch R.M."/>
            <person name="Beal B.F."/>
            <person name="Arriagada G."/>
            <person name="Davis B.W."/>
            <person name="Ostrander E.A."/>
            <person name="Goff S.P."/>
            <person name="Metzger M.J."/>
        </authorList>
    </citation>
    <scope>NUCLEOTIDE SEQUENCE</scope>
    <source>
        <strain evidence="2">MELC-2E11</strain>
        <tissue evidence="2">Siphon/mantle</tissue>
    </source>
</reference>
<proteinExistence type="predicted"/>
<sequence length="122" mass="14148">MADKDPDHQKPQENSPHGMEPYDLGGNGDLGALSKEQQEKLNKYKIKTRIENEKYLREHPEVECLVSGFLQYVNKHFTDPDLPTDVERKLEARQQKIRQNRFLQKMVLLAPGWKAAHSNLIP</sequence>